<name>A0A424Z331_9BACT</name>
<dbReference type="CDD" id="cd04724">
    <property type="entry name" value="Tryptophan_synthase_alpha"/>
    <property type="match status" value="1"/>
</dbReference>
<evidence type="ECO:0000313" key="11">
    <source>
        <dbReference type="EMBL" id="RQD88687.1"/>
    </source>
</evidence>
<comment type="subunit">
    <text evidence="2 8">Tetramer of two alpha and two beta chains.</text>
</comment>
<dbReference type="RefSeq" id="WP_066777891.1">
    <property type="nucleotide sequence ID" value="NZ_CBCSFE010000004.1"/>
</dbReference>
<evidence type="ECO:0000256" key="1">
    <source>
        <dbReference type="ARBA" id="ARBA00004733"/>
    </source>
</evidence>
<reference evidence="12 13" key="1">
    <citation type="submission" date="2018-08" db="EMBL/GenBank/DDBJ databases">
        <title>Survival mechanisms of Campylobacter hepaticus identified by genomic analysis and comparative transcriptomic analysis of in vivo and in vitro derived bacteria.</title>
        <authorList>
            <person name="Van T.T.H."/>
            <person name="Moore R.J."/>
        </authorList>
    </citation>
    <scope>NUCLEOTIDE SEQUENCE [LARGE SCALE GENOMIC DNA]</scope>
    <source>
        <strain evidence="11 13">54L</strain>
        <strain evidence="10 12">HV10</strain>
    </source>
</reference>
<feature type="active site" description="Proton acceptor" evidence="8">
    <location>
        <position position="54"/>
    </location>
</feature>
<dbReference type="SUPFAM" id="SSF51366">
    <property type="entry name" value="Ribulose-phoshate binding barrel"/>
    <property type="match status" value="1"/>
</dbReference>
<keyword evidence="12" id="KW-1185">Reference proteome</keyword>
<keyword evidence="5 8" id="KW-0057">Aromatic amino acid biosynthesis</keyword>
<dbReference type="EC" id="4.2.1.20" evidence="8"/>
<evidence type="ECO:0000256" key="5">
    <source>
        <dbReference type="ARBA" id="ARBA00023141"/>
    </source>
</evidence>
<dbReference type="InterPro" id="IPR013785">
    <property type="entry name" value="Aldolase_TIM"/>
</dbReference>
<comment type="function">
    <text evidence="8">The alpha subunit is responsible for the aldol cleavage of indoleglycerol phosphate to indole and glyceraldehyde 3-phosphate.</text>
</comment>
<comment type="pathway">
    <text evidence="1 8">Amino-acid biosynthesis; L-tryptophan biosynthesis; L-tryptophan from chorismate: step 5/5.</text>
</comment>
<dbReference type="UniPathway" id="UPA00035">
    <property type="reaction ID" value="UER00044"/>
</dbReference>
<evidence type="ECO:0000313" key="10">
    <source>
        <dbReference type="EMBL" id="AXP09444.1"/>
    </source>
</evidence>
<dbReference type="GO" id="GO:0005829">
    <property type="term" value="C:cytosol"/>
    <property type="evidence" value="ECO:0007669"/>
    <property type="project" value="TreeGrafter"/>
</dbReference>
<dbReference type="PANTHER" id="PTHR43406:SF1">
    <property type="entry name" value="TRYPTOPHAN SYNTHASE ALPHA CHAIN, CHLOROPLASTIC"/>
    <property type="match status" value="1"/>
</dbReference>
<evidence type="ECO:0000256" key="7">
    <source>
        <dbReference type="ARBA" id="ARBA00049047"/>
    </source>
</evidence>
<sequence>MIDFRKFYKDKANVAYMILGYPSLHLSKAFLEKLDESVIDILELGVAYSDPIADGKFISDATKQVLDQGINIDSIFKLLDGIKTNKALVFMVYYNLIFSYGLEKFVKKAKSLGICALIVPELSFEESYDLKKICQKYQLALITFISVTTPKQRIQKLVKNAQGFIYLLASIGITGSKSVEESILLDKVKEIRSFTNLPIFVGFGIKDNKDVKKMRKIADGVIVGTSIIECFKKNDLQVLMQDIEEIFKK</sequence>
<dbReference type="Gene3D" id="3.20.20.70">
    <property type="entry name" value="Aldolase class I"/>
    <property type="match status" value="1"/>
</dbReference>
<protein>
    <recommendedName>
        <fullName evidence="8">Tryptophan synthase alpha chain</fullName>
        <ecNumber evidence="8">4.2.1.20</ecNumber>
    </recommendedName>
</protein>
<dbReference type="InterPro" id="IPR018204">
    <property type="entry name" value="Trp_synthase_alpha_AS"/>
</dbReference>
<dbReference type="InterPro" id="IPR011060">
    <property type="entry name" value="RibuloseP-bd_barrel"/>
</dbReference>
<dbReference type="PANTHER" id="PTHR43406">
    <property type="entry name" value="TRYPTOPHAN SYNTHASE, ALPHA CHAIN"/>
    <property type="match status" value="1"/>
</dbReference>
<dbReference type="Proteomes" id="UP000286095">
    <property type="component" value="Unassembled WGS sequence"/>
</dbReference>
<keyword evidence="4 8" id="KW-0822">Tryptophan biosynthesis</keyword>
<keyword evidence="6 8" id="KW-0456">Lyase</keyword>
<dbReference type="AlphaFoldDB" id="A0A424Z331"/>
<dbReference type="STRING" id="1813019.A2J15_01990"/>
<dbReference type="EMBL" id="CP031611">
    <property type="protein sequence ID" value="AXP09444.1"/>
    <property type="molecule type" value="Genomic_DNA"/>
</dbReference>
<evidence type="ECO:0000313" key="12">
    <source>
        <dbReference type="Proteomes" id="UP000093205"/>
    </source>
</evidence>
<comment type="catalytic activity">
    <reaction evidence="7 8">
        <text>(1S,2R)-1-C-(indol-3-yl)glycerol 3-phosphate + L-serine = D-glyceraldehyde 3-phosphate + L-tryptophan + H2O</text>
        <dbReference type="Rhea" id="RHEA:10532"/>
        <dbReference type="ChEBI" id="CHEBI:15377"/>
        <dbReference type="ChEBI" id="CHEBI:33384"/>
        <dbReference type="ChEBI" id="CHEBI:57912"/>
        <dbReference type="ChEBI" id="CHEBI:58866"/>
        <dbReference type="ChEBI" id="CHEBI:59776"/>
        <dbReference type="EC" id="4.2.1.20"/>
    </reaction>
</comment>
<dbReference type="OrthoDB" id="9804578at2"/>
<dbReference type="GO" id="GO:0004834">
    <property type="term" value="F:tryptophan synthase activity"/>
    <property type="evidence" value="ECO:0007669"/>
    <property type="project" value="UniProtKB-UniRule"/>
</dbReference>
<evidence type="ECO:0000256" key="6">
    <source>
        <dbReference type="ARBA" id="ARBA00023239"/>
    </source>
</evidence>
<evidence type="ECO:0000256" key="9">
    <source>
        <dbReference type="RuleBase" id="RU003662"/>
    </source>
</evidence>
<evidence type="ECO:0000256" key="3">
    <source>
        <dbReference type="ARBA" id="ARBA00022605"/>
    </source>
</evidence>
<organism evidence="11 13">
    <name type="scientific">Campylobacter hepaticus</name>
    <dbReference type="NCBI Taxonomy" id="1813019"/>
    <lineage>
        <taxon>Bacteria</taxon>
        <taxon>Pseudomonadati</taxon>
        <taxon>Campylobacterota</taxon>
        <taxon>Epsilonproteobacteria</taxon>
        <taxon>Campylobacterales</taxon>
        <taxon>Campylobacteraceae</taxon>
        <taxon>Campylobacter</taxon>
    </lineage>
</organism>
<evidence type="ECO:0000313" key="13">
    <source>
        <dbReference type="Proteomes" id="UP000286095"/>
    </source>
</evidence>
<dbReference type="HAMAP" id="MF_00131">
    <property type="entry name" value="Trp_synth_alpha"/>
    <property type="match status" value="1"/>
</dbReference>
<feature type="active site" description="Proton acceptor" evidence="8">
    <location>
        <position position="43"/>
    </location>
</feature>
<dbReference type="EMBL" id="QURW01000001">
    <property type="protein sequence ID" value="RQD88687.1"/>
    <property type="molecule type" value="Genomic_DNA"/>
</dbReference>
<proteinExistence type="inferred from homology"/>
<evidence type="ECO:0000256" key="8">
    <source>
        <dbReference type="HAMAP-Rule" id="MF_00131"/>
    </source>
</evidence>
<evidence type="ECO:0000256" key="4">
    <source>
        <dbReference type="ARBA" id="ARBA00022822"/>
    </source>
</evidence>
<keyword evidence="3 8" id="KW-0028">Amino-acid biosynthesis</keyword>
<dbReference type="Pfam" id="PF00290">
    <property type="entry name" value="Trp_syntA"/>
    <property type="match status" value="1"/>
</dbReference>
<dbReference type="Proteomes" id="UP000093205">
    <property type="component" value="Chromosome"/>
</dbReference>
<dbReference type="PROSITE" id="PS00167">
    <property type="entry name" value="TRP_SYNTHASE_ALPHA"/>
    <property type="match status" value="1"/>
</dbReference>
<dbReference type="KEGG" id="chw:A2J15_007260"/>
<comment type="similarity">
    <text evidence="8 9">Belongs to the TrpA family.</text>
</comment>
<accession>A0A424Z331</accession>
<dbReference type="InterPro" id="IPR002028">
    <property type="entry name" value="Trp_synthase_suA"/>
</dbReference>
<dbReference type="GeneID" id="44005327"/>
<gene>
    <name evidence="8" type="primary">trpA</name>
    <name evidence="10" type="ORF">A2J15_007260</name>
    <name evidence="11" type="ORF">DZD40_00345</name>
</gene>
<evidence type="ECO:0000256" key="2">
    <source>
        <dbReference type="ARBA" id="ARBA00011270"/>
    </source>
</evidence>
<dbReference type="NCBIfam" id="TIGR00262">
    <property type="entry name" value="trpA"/>
    <property type="match status" value="1"/>
</dbReference>